<dbReference type="GO" id="GO:0032977">
    <property type="term" value="F:membrane insertase activity"/>
    <property type="evidence" value="ECO:0007669"/>
    <property type="project" value="InterPro"/>
</dbReference>
<dbReference type="EMBL" id="NBWZ01000001">
    <property type="protein sequence ID" value="RFA08605.1"/>
    <property type="molecule type" value="Genomic_DNA"/>
</dbReference>
<evidence type="ECO:0000256" key="16">
    <source>
        <dbReference type="RuleBase" id="RU003945"/>
    </source>
</evidence>
<keyword evidence="4" id="KW-0813">Transport</keyword>
<feature type="transmembrane region" description="Helical" evidence="17">
    <location>
        <begin position="102"/>
        <end position="124"/>
    </location>
</feature>
<dbReference type="InterPro" id="IPR028055">
    <property type="entry name" value="YidC/Oxa/ALB_C"/>
</dbReference>
<dbReference type="RefSeq" id="WP_116414009.1">
    <property type="nucleotide sequence ID" value="NZ_NBWZ01000001.1"/>
</dbReference>
<feature type="domain" description="Membrane insertase YidC/Oxa/ALB C-terminal" evidence="18">
    <location>
        <begin position="38"/>
        <end position="250"/>
    </location>
</feature>
<comment type="function">
    <text evidence="11">Required for the insertion and/or proper folding and/or complex formation of integral membrane proteins into the membrane. Involved in integration of membrane proteins that insert both dependently and independently of the Sec translocase complex, as well as at least some lipoproteins. Aids folding of multispanning membrane proteins.</text>
</comment>
<sequence length="256" mass="26561">MDISTFPPLALALDALYNLVLGIGTVVQPFAGGAAPVLAIALLTVLVRLALVPVSVSQVRAEVTRRRLAPAIAALRAKYAKKPEALQKALLRLYTSEKVSPLAGILPTLAQAPVLSAIYALFVHPQLAGHANLLLTQTFLGIPFGSNLFATLGAAVTAGFPPVLVSVALLVVLAVVVELTRRANLRWAGSALNAEAGAAADHVPGAAAVASIARFLPYITVLFAAIAPFAAAVYLVTSATWTLGERAVLRRVIRAA</sequence>
<keyword evidence="7" id="KW-0653">Protein transport</keyword>
<evidence type="ECO:0000256" key="12">
    <source>
        <dbReference type="ARBA" id="ARBA00026028"/>
    </source>
</evidence>
<dbReference type="CDD" id="cd20070">
    <property type="entry name" value="5TM_YidC_Alb3"/>
    <property type="match status" value="1"/>
</dbReference>
<name>A0A3E0VG37_9MICO</name>
<evidence type="ECO:0000256" key="17">
    <source>
        <dbReference type="SAM" id="Phobius"/>
    </source>
</evidence>
<evidence type="ECO:0000256" key="10">
    <source>
        <dbReference type="ARBA" id="ARBA00023186"/>
    </source>
</evidence>
<feature type="transmembrane region" description="Helical" evidence="17">
    <location>
        <begin position="144"/>
        <end position="177"/>
    </location>
</feature>
<dbReference type="OrthoDB" id="9780552at2"/>
<dbReference type="Proteomes" id="UP000256486">
    <property type="component" value="Unassembled WGS sequence"/>
</dbReference>
<evidence type="ECO:0000256" key="13">
    <source>
        <dbReference type="ARBA" id="ARBA00031538"/>
    </source>
</evidence>
<feature type="transmembrane region" description="Helical" evidence="17">
    <location>
        <begin position="37"/>
        <end position="57"/>
    </location>
</feature>
<dbReference type="InterPro" id="IPR001708">
    <property type="entry name" value="YidC/ALB3/OXA1/COX18"/>
</dbReference>
<dbReference type="Pfam" id="PF02096">
    <property type="entry name" value="60KD_IMP"/>
    <property type="match status" value="1"/>
</dbReference>
<evidence type="ECO:0000313" key="20">
    <source>
        <dbReference type="Proteomes" id="UP000256486"/>
    </source>
</evidence>
<evidence type="ECO:0000256" key="1">
    <source>
        <dbReference type="ARBA" id="ARBA00004651"/>
    </source>
</evidence>
<feature type="transmembrane region" description="Helical" evidence="17">
    <location>
        <begin position="215"/>
        <end position="236"/>
    </location>
</feature>
<evidence type="ECO:0000256" key="6">
    <source>
        <dbReference type="ARBA" id="ARBA00022692"/>
    </source>
</evidence>
<comment type="subcellular location">
    <subcellularLocation>
        <location evidence="1">Cell membrane</location>
        <topology evidence="1">Multi-pass membrane protein</topology>
    </subcellularLocation>
    <subcellularLocation>
        <location evidence="16">Membrane</location>
        <topology evidence="16">Multi-pass membrane protein</topology>
    </subcellularLocation>
</comment>
<organism evidence="19 20">
    <name type="scientific">Subtercola boreus</name>
    <dbReference type="NCBI Taxonomy" id="120213"/>
    <lineage>
        <taxon>Bacteria</taxon>
        <taxon>Bacillati</taxon>
        <taxon>Actinomycetota</taxon>
        <taxon>Actinomycetes</taxon>
        <taxon>Micrococcales</taxon>
        <taxon>Microbacteriaceae</taxon>
        <taxon>Subtercola</taxon>
    </lineage>
</organism>
<feature type="transmembrane region" description="Helical" evidence="17">
    <location>
        <begin position="12"/>
        <end position="31"/>
    </location>
</feature>
<evidence type="ECO:0000256" key="8">
    <source>
        <dbReference type="ARBA" id="ARBA00022989"/>
    </source>
</evidence>
<evidence type="ECO:0000256" key="3">
    <source>
        <dbReference type="ARBA" id="ARBA00015325"/>
    </source>
</evidence>
<gene>
    <name evidence="19" type="ORF">B7R54_04700</name>
</gene>
<dbReference type="GO" id="GO:0005886">
    <property type="term" value="C:plasma membrane"/>
    <property type="evidence" value="ECO:0007669"/>
    <property type="project" value="UniProtKB-SubCell"/>
</dbReference>
<evidence type="ECO:0000256" key="7">
    <source>
        <dbReference type="ARBA" id="ARBA00022927"/>
    </source>
</evidence>
<keyword evidence="5" id="KW-1003">Cell membrane</keyword>
<accession>A0A3E0VG37</accession>
<evidence type="ECO:0000256" key="14">
    <source>
        <dbReference type="ARBA" id="ARBA00033245"/>
    </source>
</evidence>
<comment type="caution">
    <text evidence="19">The sequence shown here is derived from an EMBL/GenBank/DDBJ whole genome shotgun (WGS) entry which is preliminary data.</text>
</comment>
<evidence type="ECO:0000256" key="4">
    <source>
        <dbReference type="ARBA" id="ARBA00022448"/>
    </source>
</evidence>
<keyword evidence="9 17" id="KW-0472">Membrane</keyword>
<proteinExistence type="inferred from homology"/>
<evidence type="ECO:0000259" key="18">
    <source>
        <dbReference type="Pfam" id="PF02096"/>
    </source>
</evidence>
<dbReference type="GO" id="GO:0015031">
    <property type="term" value="P:protein transport"/>
    <property type="evidence" value="ECO:0007669"/>
    <property type="project" value="UniProtKB-KW"/>
</dbReference>
<comment type="similarity">
    <text evidence="2">Belongs to the OXA1/ALB3/YidC family. Type 1 subfamily.</text>
</comment>
<protein>
    <recommendedName>
        <fullName evidence="3">Membrane protein insertase YidC</fullName>
    </recommendedName>
    <alternativeName>
        <fullName evidence="15">Foldase YidC</fullName>
    </alternativeName>
    <alternativeName>
        <fullName evidence="14">Membrane integrase YidC</fullName>
    </alternativeName>
    <alternativeName>
        <fullName evidence="13">Membrane protein YidC</fullName>
    </alternativeName>
</protein>
<keyword evidence="8 17" id="KW-1133">Transmembrane helix</keyword>
<evidence type="ECO:0000256" key="11">
    <source>
        <dbReference type="ARBA" id="ARBA00025034"/>
    </source>
</evidence>
<evidence type="ECO:0000256" key="15">
    <source>
        <dbReference type="ARBA" id="ARBA00033342"/>
    </source>
</evidence>
<evidence type="ECO:0000313" key="19">
    <source>
        <dbReference type="EMBL" id="RFA08605.1"/>
    </source>
</evidence>
<dbReference type="AlphaFoldDB" id="A0A3E0VG37"/>
<comment type="subunit">
    <text evidence="12">Interacts with the Sec translocase complex via SecD. Specifically interacts with transmembrane segments of nascent integral membrane proteins during membrane integration.</text>
</comment>
<evidence type="ECO:0000256" key="5">
    <source>
        <dbReference type="ARBA" id="ARBA00022475"/>
    </source>
</evidence>
<keyword evidence="10" id="KW-0143">Chaperone</keyword>
<dbReference type="GO" id="GO:0051205">
    <property type="term" value="P:protein insertion into membrane"/>
    <property type="evidence" value="ECO:0007669"/>
    <property type="project" value="TreeGrafter"/>
</dbReference>
<keyword evidence="6 16" id="KW-0812">Transmembrane</keyword>
<keyword evidence="20" id="KW-1185">Reference proteome</keyword>
<reference evidence="19 20" key="1">
    <citation type="submission" date="2017-04" db="EMBL/GenBank/DDBJ databases">
        <title>Comparative genome analysis of Subtercola boreus.</title>
        <authorList>
            <person name="Cho Y.-J."/>
            <person name="Cho A."/>
            <person name="Kim O.-S."/>
            <person name="Lee J.-I."/>
        </authorList>
    </citation>
    <scope>NUCLEOTIDE SEQUENCE [LARGE SCALE GENOMIC DNA]</scope>
    <source>
        <strain evidence="19 20">K300</strain>
    </source>
</reference>
<dbReference type="InterPro" id="IPR047196">
    <property type="entry name" value="YidC_ALB_C"/>
</dbReference>
<dbReference type="NCBIfam" id="TIGR03592">
    <property type="entry name" value="yidC_oxa1_cterm"/>
    <property type="match status" value="1"/>
</dbReference>
<dbReference type="PANTHER" id="PTHR12428">
    <property type="entry name" value="OXA1"/>
    <property type="match status" value="1"/>
</dbReference>
<evidence type="ECO:0000256" key="2">
    <source>
        <dbReference type="ARBA" id="ARBA00010527"/>
    </source>
</evidence>
<evidence type="ECO:0000256" key="9">
    <source>
        <dbReference type="ARBA" id="ARBA00023136"/>
    </source>
</evidence>
<dbReference type="PANTHER" id="PTHR12428:SF65">
    <property type="entry name" value="CYTOCHROME C OXIDASE ASSEMBLY PROTEIN COX18, MITOCHONDRIAL"/>
    <property type="match status" value="1"/>
</dbReference>